<dbReference type="EMBL" id="BAFK01000010">
    <property type="protein sequence ID" value="GAB59059.1"/>
    <property type="molecule type" value="Genomic_DNA"/>
</dbReference>
<evidence type="ECO:0000313" key="1">
    <source>
        <dbReference type="EMBL" id="GAB59059.1"/>
    </source>
</evidence>
<sequence>MTVTCLLQQDRAILPAQVHLYEQKLRWLSFFTQNPALTIAKQP</sequence>
<comment type="caution">
    <text evidence="1">The sequence shown here is derived from an EMBL/GenBank/DDBJ whole genome shotgun (WGS) entry which is preliminary data.</text>
</comment>
<dbReference type="Proteomes" id="UP000004374">
    <property type="component" value="Unassembled WGS sequence"/>
</dbReference>
<dbReference type="AlphaFoldDB" id="I1DYD1"/>
<organism evidence="1 2">
    <name type="scientific">Rheinheimera nanhaiensis E407-8</name>
    <dbReference type="NCBI Taxonomy" id="562729"/>
    <lineage>
        <taxon>Bacteria</taxon>
        <taxon>Pseudomonadati</taxon>
        <taxon>Pseudomonadota</taxon>
        <taxon>Gammaproteobacteria</taxon>
        <taxon>Chromatiales</taxon>
        <taxon>Chromatiaceae</taxon>
        <taxon>Rheinheimera</taxon>
    </lineage>
</organism>
<reference evidence="1 2" key="1">
    <citation type="journal article" date="2012" name="J. Bacteriol.">
        <title>Genome Sequence of the Protease-Producing Bacterium Rheinheimera nanhaiensis E407-8T, Isolated from Deep-Sea Sediment of the South China Sea.</title>
        <authorList>
            <person name="Zhang X.-Y."/>
            <person name="Zhang Y.-J."/>
            <person name="Qin Q.-L."/>
            <person name="Xie B.-B."/>
            <person name="Chen X.-L."/>
            <person name="Zhou B.-C."/>
            <person name="Zhang Y.-Z."/>
        </authorList>
    </citation>
    <scope>NUCLEOTIDE SEQUENCE [LARGE SCALE GENOMIC DNA]</scope>
    <source>
        <strain evidence="1 2">E407-8</strain>
    </source>
</reference>
<name>I1DYD1_9GAMM</name>
<gene>
    <name evidence="1" type="ORF">RNAN_2049</name>
</gene>
<keyword evidence="2" id="KW-1185">Reference proteome</keyword>
<evidence type="ECO:0000313" key="2">
    <source>
        <dbReference type="Proteomes" id="UP000004374"/>
    </source>
</evidence>
<accession>I1DYD1</accession>
<proteinExistence type="predicted"/>
<protein>
    <submittedName>
        <fullName evidence="1">Uncharacterized protein</fullName>
    </submittedName>
</protein>
<dbReference type="STRING" id="562729.RNAN_2049"/>